<dbReference type="InterPro" id="IPR051677">
    <property type="entry name" value="AfsR-DnrI-RedD_regulator"/>
</dbReference>
<dbReference type="SUPFAM" id="SSF52540">
    <property type="entry name" value="P-loop containing nucleoside triphosphate hydrolases"/>
    <property type="match status" value="1"/>
</dbReference>
<dbReference type="InterPro" id="IPR016032">
    <property type="entry name" value="Sig_transdc_resp-reg_C-effctor"/>
</dbReference>
<evidence type="ECO:0000259" key="6">
    <source>
        <dbReference type="SMART" id="SM01043"/>
    </source>
</evidence>
<evidence type="ECO:0000256" key="1">
    <source>
        <dbReference type="ARBA" id="ARBA00005820"/>
    </source>
</evidence>
<dbReference type="Pfam" id="PF13424">
    <property type="entry name" value="TPR_12"/>
    <property type="match status" value="1"/>
</dbReference>
<dbReference type="Pfam" id="PF03704">
    <property type="entry name" value="BTAD"/>
    <property type="match status" value="1"/>
</dbReference>
<dbReference type="RefSeq" id="WP_205114716.1">
    <property type="nucleotide sequence ID" value="NZ_JAFBCM010000001.1"/>
</dbReference>
<dbReference type="SMART" id="SM00862">
    <property type="entry name" value="Trans_reg_C"/>
    <property type="match status" value="1"/>
</dbReference>
<accession>A0ABV7YH46</accession>
<evidence type="ECO:0000256" key="4">
    <source>
        <dbReference type="ARBA" id="ARBA00023163"/>
    </source>
</evidence>
<dbReference type="InterPro" id="IPR027417">
    <property type="entry name" value="P-loop_NTPase"/>
</dbReference>
<keyword evidence="2" id="KW-0805">Transcription regulation</keyword>
<organism evidence="7 8">
    <name type="scientific">Tenggerimyces flavus</name>
    <dbReference type="NCBI Taxonomy" id="1708749"/>
    <lineage>
        <taxon>Bacteria</taxon>
        <taxon>Bacillati</taxon>
        <taxon>Actinomycetota</taxon>
        <taxon>Actinomycetes</taxon>
        <taxon>Propionibacteriales</taxon>
        <taxon>Nocardioidaceae</taxon>
        <taxon>Tenggerimyces</taxon>
    </lineage>
</organism>
<dbReference type="InterPro" id="IPR036388">
    <property type="entry name" value="WH-like_DNA-bd_sf"/>
</dbReference>
<dbReference type="SUPFAM" id="SSF48452">
    <property type="entry name" value="TPR-like"/>
    <property type="match status" value="3"/>
</dbReference>
<comment type="caution">
    <text evidence="7">The sequence shown here is derived from an EMBL/GenBank/DDBJ whole genome shotgun (WGS) entry which is preliminary data.</text>
</comment>
<keyword evidence="8" id="KW-1185">Reference proteome</keyword>
<keyword evidence="3" id="KW-0238">DNA-binding</keyword>
<proteinExistence type="inferred from homology"/>
<dbReference type="Pfam" id="PF13374">
    <property type="entry name" value="TPR_10"/>
    <property type="match status" value="1"/>
</dbReference>
<evidence type="ECO:0000256" key="3">
    <source>
        <dbReference type="ARBA" id="ARBA00023125"/>
    </source>
</evidence>
<dbReference type="SMART" id="SM01043">
    <property type="entry name" value="BTAD"/>
    <property type="match status" value="1"/>
</dbReference>
<dbReference type="InterPro" id="IPR005158">
    <property type="entry name" value="BTAD"/>
</dbReference>
<feature type="domain" description="OmpR/PhoB-type" evidence="5">
    <location>
        <begin position="16"/>
        <end position="89"/>
    </location>
</feature>
<dbReference type="InterPro" id="IPR001867">
    <property type="entry name" value="OmpR/PhoB-type_DNA-bd"/>
</dbReference>
<dbReference type="PRINTS" id="PR00364">
    <property type="entry name" value="DISEASERSIST"/>
</dbReference>
<keyword evidence="4" id="KW-0804">Transcription</keyword>
<dbReference type="SUPFAM" id="SSF46894">
    <property type="entry name" value="C-terminal effector domain of the bipartite response regulators"/>
    <property type="match status" value="1"/>
</dbReference>
<evidence type="ECO:0000259" key="5">
    <source>
        <dbReference type="SMART" id="SM00862"/>
    </source>
</evidence>
<gene>
    <name evidence="7" type="ORF">ACFOUW_25015</name>
</gene>
<protein>
    <submittedName>
        <fullName evidence="7">BTAD domain-containing putative transcriptional regulator</fullName>
    </submittedName>
</protein>
<evidence type="ECO:0000256" key="2">
    <source>
        <dbReference type="ARBA" id="ARBA00023015"/>
    </source>
</evidence>
<dbReference type="InterPro" id="IPR011990">
    <property type="entry name" value="TPR-like_helical_dom_sf"/>
</dbReference>
<feature type="domain" description="Bacterial transcriptional activator" evidence="6">
    <location>
        <begin position="96"/>
        <end position="239"/>
    </location>
</feature>
<evidence type="ECO:0000313" key="7">
    <source>
        <dbReference type="EMBL" id="MFC3764119.1"/>
    </source>
</evidence>
<dbReference type="InterPro" id="IPR019734">
    <property type="entry name" value="TPR_rpt"/>
</dbReference>
<name>A0ABV7YH46_9ACTN</name>
<dbReference type="Proteomes" id="UP001595699">
    <property type="component" value="Unassembled WGS sequence"/>
</dbReference>
<comment type="similarity">
    <text evidence="1">Belongs to the AfsR/DnrI/RedD regulatory family.</text>
</comment>
<dbReference type="PANTHER" id="PTHR35807">
    <property type="entry name" value="TRANSCRIPTIONAL REGULATOR REDD-RELATED"/>
    <property type="match status" value="1"/>
</dbReference>
<evidence type="ECO:0000313" key="8">
    <source>
        <dbReference type="Proteomes" id="UP001595699"/>
    </source>
</evidence>
<dbReference type="CDD" id="cd15831">
    <property type="entry name" value="BTAD"/>
    <property type="match status" value="1"/>
</dbReference>
<dbReference type="EMBL" id="JBHRZH010000023">
    <property type="protein sequence ID" value="MFC3764119.1"/>
    <property type="molecule type" value="Genomic_DNA"/>
</dbReference>
<dbReference type="Gene3D" id="3.40.50.300">
    <property type="entry name" value="P-loop containing nucleotide triphosphate hydrolases"/>
    <property type="match status" value="1"/>
</dbReference>
<dbReference type="Gene3D" id="1.25.40.10">
    <property type="entry name" value="Tetratricopeptide repeat domain"/>
    <property type="match status" value="3"/>
</dbReference>
<dbReference type="SMART" id="SM00028">
    <property type="entry name" value="TPR"/>
    <property type="match status" value="3"/>
</dbReference>
<reference evidence="8" key="1">
    <citation type="journal article" date="2019" name="Int. J. Syst. Evol. Microbiol.">
        <title>The Global Catalogue of Microorganisms (GCM) 10K type strain sequencing project: providing services to taxonomists for standard genome sequencing and annotation.</title>
        <authorList>
            <consortium name="The Broad Institute Genomics Platform"/>
            <consortium name="The Broad Institute Genome Sequencing Center for Infectious Disease"/>
            <person name="Wu L."/>
            <person name="Ma J."/>
        </authorList>
    </citation>
    <scope>NUCLEOTIDE SEQUENCE [LARGE SCALE GENOMIC DNA]</scope>
    <source>
        <strain evidence="8">CGMCC 4.7241</strain>
    </source>
</reference>
<sequence>MDIRLLGPVEARDGDDRVVDLGPRQQRLAFAVLALEVGRAVPVNRFVDLMWPDGPPRTARSSVQVRISGLRGALRGLATVPSSGDGYLLDVDPEAVDAHRFKRLVRQAHQATDDQQLVALLTEATDLWRGPALGGALTDELLRDRLTHGLEEARLGAIEDRIDAELRLGRHTRLLGELTDLVEAHGTRERLVRLHMLASHRAGQTDRALTAARTYRDLLASEYSGKPTSELTDLEQAIRRADPALIPVDVPAPRQPNGAVPPAELPPAVAAFTGRTDDLLGLDELLPNPQDARQTAALAVIAGTAGVGKTSLAVHWSHRVRDHFPDGQLHVDLRGYAPAPALTPHEALAQLLRGLGVDSRAVPVEVTEATALYRSATAGKRVLVLLDNAIDAEQVRPLLPATSGSLCLVTSRDRLSGLVARDGARRILLDTLKPEEATALLDSLLGRDRPRERALLPELAAACAFLPLALRIAAAQLVDDPHRTIADYLVELRSEPLAALRLDGDDAVQRAFELSYQRLGEADRRMFRLLGVIPGPDFTVDTAAALASVTSGDARAQLRRLVAAHLLEQHASQRYRFHDLLREFARARLTSEESAATETFERLLAWYYAHCDGAVTRLVPVHQAPELPPPDVEAVPYADEDAAIGWLEDERHVLLAAVAHCAEQGPYAWACRFANRLRLYASTVSSADELALAEAGVIAADRLDDPVFQARAYANLGVVRAKLDSAAGLPFIKRALEFAQATGDLEEIANAKNNLGLVHMQLGELPVAQELLTECIAMRRQAREPFPLQLLNLGYVESLLGRLHVARDHLAEAAATIQQGDQRYAADTLDTFADVTYALGRPLVALEILDQALDVATSTNNRRAEGGILKTRAAVLGSIGRFDEAFALVSRSLEIASEIRAAENLGQALTVLARIEQRLGRFDASARHYAEAVEASRDGRYHHAYVEALLGQTTGHADRGDLVAADRQARRVLELAQASSYRVCEGDARVALAWTALSMGEALAAEGHARAGCQLHRETGHLLGLAWALAALADALLARGATAEGQGSLREAHESFVACGAAPQVAITTRRLAELTPA</sequence>
<dbReference type="Gene3D" id="1.10.10.10">
    <property type="entry name" value="Winged helix-like DNA-binding domain superfamily/Winged helix DNA-binding domain"/>
    <property type="match status" value="2"/>
</dbReference>
<dbReference type="PANTHER" id="PTHR35807:SF1">
    <property type="entry name" value="TRANSCRIPTIONAL REGULATOR REDD"/>
    <property type="match status" value="1"/>
</dbReference>